<dbReference type="Proteomes" id="UP000253204">
    <property type="component" value="Unassembled WGS sequence"/>
</dbReference>
<dbReference type="InterPro" id="IPR044068">
    <property type="entry name" value="CB"/>
</dbReference>
<dbReference type="InterPro" id="IPR002104">
    <property type="entry name" value="Integrase_catalytic"/>
</dbReference>
<dbReference type="OrthoDB" id="5914130at2"/>
<feature type="domain" description="Tyr recombinase" evidence="5">
    <location>
        <begin position="128"/>
        <end position="325"/>
    </location>
</feature>
<keyword evidence="8" id="KW-1185">Reference proteome</keyword>
<evidence type="ECO:0000259" key="5">
    <source>
        <dbReference type="PROSITE" id="PS51898"/>
    </source>
</evidence>
<protein>
    <submittedName>
        <fullName evidence="7">Integrase</fullName>
    </submittedName>
</protein>
<dbReference type="InterPro" id="IPR013762">
    <property type="entry name" value="Integrase-like_cat_sf"/>
</dbReference>
<sequence length="331" mass="36992">MEPHGQPNPLIPSTNQNTRGELYIDNAGLSREARRLLSESVSPNTVRAMRADLKVYQQAGGALPATETDIANYLSAQNALGKKPATLERYANSLHMWHRYMNLPSPVKTMVVRSVLRGIKKSRDMRQASAPALRLKELHVMLDAVDRETLHGLRDSAMFLLSFYGAFRRSEVVVLTCQDIEWRPEGIIITLHHSKANRSGRIETKSLMRAPTGNPYCPVSMLERWLAASGITKGAIFRGISSRGQLGAGRMVAQTLYIRMGKILEQAGLVSQGYTPHSFRAGFITEAHLRGKSDVQIKRVSGHRDQNTFERYIRIADEFENNAGDFFSLEG</sequence>
<dbReference type="Gene3D" id="1.10.443.10">
    <property type="entry name" value="Intergrase catalytic core"/>
    <property type="match status" value="1"/>
</dbReference>
<dbReference type="PROSITE" id="PS51898">
    <property type="entry name" value="TYR_RECOMBINASE"/>
    <property type="match status" value="1"/>
</dbReference>
<gene>
    <name evidence="7" type="ORF">DU506_09210</name>
</gene>
<dbReference type="InterPro" id="IPR052925">
    <property type="entry name" value="Phage_Integrase-like_Recomb"/>
</dbReference>
<dbReference type="InterPro" id="IPR011010">
    <property type="entry name" value="DNA_brk_join_enz"/>
</dbReference>
<dbReference type="RefSeq" id="WP_114486646.1">
    <property type="nucleotide sequence ID" value="NZ_CBCSHM010000017.1"/>
</dbReference>
<feature type="domain" description="Core-binding (CB)" evidence="6">
    <location>
        <begin position="27"/>
        <end position="102"/>
    </location>
</feature>
<dbReference type="PROSITE" id="PS51900">
    <property type="entry name" value="CB"/>
    <property type="match status" value="1"/>
</dbReference>
<evidence type="ECO:0000256" key="4">
    <source>
        <dbReference type="PROSITE-ProRule" id="PRU01248"/>
    </source>
</evidence>
<accession>A0A368U4R6</accession>
<dbReference type="AlphaFoldDB" id="A0A368U4R6"/>
<dbReference type="PANTHER" id="PTHR34605">
    <property type="entry name" value="PHAGE_INTEGRASE DOMAIN-CONTAINING PROTEIN"/>
    <property type="match status" value="1"/>
</dbReference>
<keyword evidence="2 4" id="KW-0238">DNA-binding</keyword>
<comment type="caution">
    <text evidence="7">The sequence shown here is derived from an EMBL/GenBank/DDBJ whole genome shotgun (WGS) entry which is preliminary data.</text>
</comment>
<reference evidence="7 8" key="1">
    <citation type="submission" date="2018-07" db="EMBL/GenBank/DDBJ databases">
        <title>Halomonas rutogse sp. nov., isolated from Lake TangqianCo on Tibetan Plateau.</title>
        <authorList>
            <person name="Lu H."/>
            <person name="Xing P."/>
            <person name="Wu Q."/>
        </authorList>
    </citation>
    <scope>NUCLEOTIDE SEQUENCE [LARGE SCALE GENOMIC DNA]</scope>
    <source>
        <strain evidence="7 8">TQ8S</strain>
    </source>
</reference>
<dbReference type="EMBL" id="QPIJ01000017">
    <property type="protein sequence ID" value="RCV92169.1"/>
    <property type="molecule type" value="Genomic_DNA"/>
</dbReference>
<evidence type="ECO:0000313" key="8">
    <source>
        <dbReference type="Proteomes" id="UP000253204"/>
    </source>
</evidence>
<dbReference type="GO" id="GO:0006310">
    <property type="term" value="P:DNA recombination"/>
    <property type="evidence" value="ECO:0007669"/>
    <property type="project" value="UniProtKB-KW"/>
</dbReference>
<dbReference type="Pfam" id="PF00589">
    <property type="entry name" value="Phage_integrase"/>
    <property type="match status" value="1"/>
</dbReference>
<proteinExistence type="predicted"/>
<dbReference type="Gene3D" id="1.10.150.130">
    <property type="match status" value="1"/>
</dbReference>
<organism evidence="7 8">
    <name type="scientific">Vreelandella rituensis</name>
    <dbReference type="NCBI Taxonomy" id="2282306"/>
    <lineage>
        <taxon>Bacteria</taxon>
        <taxon>Pseudomonadati</taxon>
        <taxon>Pseudomonadota</taxon>
        <taxon>Gammaproteobacteria</taxon>
        <taxon>Oceanospirillales</taxon>
        <taxon>Halomonadaceae</taxon>
        <taxon>Vreelandella</taxon>
    </lineage>
</organism>
<dbReference type="PANTHER" id="PTHR34605:SF3">
    <property type="entry name" value="P CELL-TYPE AGGLUTINATION PROTEIN MAP4-LIKE-RELATED"/>
    <property type="match status" value="1"/>
</dbReference>
<dbReference type="InterPro" id="IPR010998">
    <property type="entry name" value="Integrase_recombinase_N"/>
</dbReference>
<dbReference type="SUPFAM" id="SSF47823">
    <property type="entry name" value="lambda integrase-like, N-terminal domain"/>
    <property type="match status" value="1"/>
</dbReference>
<evidence type="ECO:0000259" key="6">
    <source>
        <dbReference type="PROSITE" id="PS51900"/>
    </source>
</evidence>
<dbReference type="GO" id="GO:0015074">
    <property type="term" value="P:DNA integration"/>
    <property type="evidence" value="ECO:0007669"/>
    <property type="project" value="UniProtKB-KW"/>
</dbReference>
<evidence type="ECO:0000256" key="3">
    <source>
        <dbReference type="ARBA" id="ARBA00023172"/>
    </source>
</evidence>
<keyword evidence="1" id="KW-0229">DNA integration</keyword>
<evidence type="ECO:0000256" key="2">
    <source>
        <dbReference type="ARBA" id="ARBA00023125"/>
    </source>
</evidence>
<dbReference type="GO" id="GO:0003677">
    <property type="term" value="F:DNA binding"/>
    <property type="evidence" value="ECO:0007669"/>
    <property type="project" value="UniProtKB-UniRule"/>
</dbReference>
<evidence type="ECO:0000256" key="1">
    <source>
        <dbReference type="ARBA" id="ARBA00022908"/>
    </source>
</evidence>
<name>A0A368U4R6_9GAMM</name>
<dbReference type="SUPFAM" id="SSF56349">
    <property type="entry name" value="DNA breaking-rejoining enzymes"/>
    <property type="match status" value="1"/>
</dbReference>
<keyword evidence="3" id="KW-0233">DNA recombination</keyword>
<evidence type="ECO:0000313" key="7">
    <source>
        <dbReference type="EMBL" id="RCV92169.1"/>
    </source>
</evidence>
<dbReference type="CDD" id="cd00799">
    <property type="entry name" value="INT_Cre_C"/>
    <property type="match status" value="1"/>
</dbReference>